<reference evidence="13" key="1">
    <citation type="journal article" date="2019" name="Int. J. Syst. Evol. Microbiol.">
        <title>The Global Catalogue of Microorganisms (GCM) 10K type strain sequencing project: providing services to taxonomists for standard genome sequencing and annotation.</title>
        <authorList>
            <consortium name="The Broad Institute Genomics Platform"/>
            <consortium name="The Broad Institute Genome Sequencing Center for Infectious Disease"/>
            <person name="Wu L."/>
            <person name="Ma J."/>
        </authorList>
    </citation>
    <scope>NUCLEOTIDE SEQUENCE [LARGE SCALE GENOMIC DNA]</scope>
    <source>
        <strain evidence="13">KCTC 42423</strain>
    </source>
</reference>
<sequence length="1117" mass="125187">MKKKVMSLYRGKSFWHKLKFLLIIFLITTIARASPNTLLLQINIDSGHMNLHQFFDLIEKKTDFTFFFENSELDLKKTFTISAQKASLHTILERLFRKLSLTYHFANKKIIVQPQEQSSITITGNVRNDKGIALHGATISIKGTTKGVSTDQEGSYRIKAAIGDVLVYSFLGYYNQEQKVSISKQINITLHQQNTSLDEVTLIGYGKQKTKDIASAISSIKAEEVITSNSNSIDRLLGGHIPGLYAIQMSGSPGAGAIVNIRGRTSFKGMNQPLYIIDGIPIVVEDNFPEFFNNGLGALRKTNPLELIAPSDIATIEVLKDAAAASIYGSRAANGVLLITTKRGKKKQKPMINFRYTFTNNQPIAKHQLLTAKEYKEMMITTAKSSLKIDPNDPIATLIIDPLDNTVNNDFFFNGDTNWQNEISRKNASLHTTTVDISGGGNKTNYYFSLGNTSQKGIFLGEEYDKYSVRTNFDAVISKHLTTGGGISYQTSDLNNNNLQSLDITFQTRPDMPVRNEDGTLFLINNDDWSNPLTNLDKTINIQKALNFSTNTYLSYNVFRNLTLKTTFSSTIADSQLSNYYGQNSYSYRTDDNSRVFNQTWENTLSFNKKLSLHQADILLGTTFDFRRIEANGATYSGFPSPAFYNVISLADNITHTFEHITESRLHSYFARLQYNYDSRYYISATNRIDGYSKFGKNKQWASFPSVALAWTPTNEAFFTKNNMINTIKLRFSIGRTGKANLPDFINQQFYSATISNIFTNIHDITGIALTNLSNTNIGWENTNEINYGVDVSMLQNRILLTADYFNKTSEGMIMYQKILPSTGFPYQLKNSQSTVSNKGLEIAISADVISSKAIQWNSSFNISSLKNTIENVDGSLYAGLSYRINKGISMGAITGFVSEGIFKSQKEINEHALQPGAQIGDLKFQDTNNDGQITFEDLQIIGDNIPSFFGGWNNTVRFGNFELGINLQYSFGAMKEWAPSETIVSSLDTKTNITREMYQNSWSPGKGDTKYPQLRFNRPRGLNTASSAIVENASFIRLKNISFTYHLPVSFLKKLSLSNAYIFTSATNLFTISPYPGIDPEGVNSSNLFMNTFNTTRDFNGYPLSRSFNWGILISI</sequence>
<evidence type="ECO:0000313" key="12">
    <source>
        <dbReference type="EMBL" id="MFD2589867.1"/>
    </source>
</evidence>
<dbReference type="SUPFAM" id="SSF49464">
    <property type="entry name" value="Carboxypeptidase regulatory domain-like"/>
    <property type="match status" value="1"/>
</dbReference>
<dbReference type="InterPro" id="IPR039426">
    <property type="entry name" value="TonB-dep_rcpt-like"/>
</dbReference>
<evidence type="ECO:0000256" key="1">
    <source>
        <dbReference type="ARBA" id="ARBA00004571"/>
    </source>
</evidence>
<dbReference type="Pfam" id="PF13715">
    <property type="entry name" value="CarbopepD_reg_2"/>
    <property type="match status" value="1"/>
</dbReference>
<evidence type="ECO:0000256" key="4">
    <source>
        <dbReference type="ARBA" id="ARBA00022692"/>
    </source>
</evidence>
<protein>
    <submittedName>
        <fullName evidence="12">SusC/RagA family TonB-linked outer membrane protein</fullName>
    </submittedName>
</protein>
<evidence type="ECO:0000256" key="7">
    <source>
        <dbReference type="ARBA" id="ARBA00023237"/>
    </source>
</evidence>
<dbReference type="RefSeq" id="WP_378256192.1">
    <property type="nucleotide sequence ID" value="NZ_JBHSJV010000001.1"/>
</dbReference>
<organism evidence="12 13">
    <name type="scientific">Aquimarina hainanensis</name>
    <dbReference type="NCBI Taxonomy" id="1578017"/>
    <lineage>
        <taxon>Bacteria</taxon>
        <taxon>Pseudomonadati</taxon>
        <taxon>Bacteroidota</taxon>
        <taxon>Flavobacteriia</taxon>
        <taxon>Flavobacteriales</taxon>
        <taxon>Flavobacteriaceae</taxon>
        <taxon>Aquimarina</taxon>
    </lineage>
</organism>
<dbReference type="NCBIfam" id="TIGR04056">
    <property type="entry name" value="OMP_RagA_SusC"/>
    <property type="match status" value="1"/>
</dbReference>
<dbReference type="Gene3D" id="2.170.130.10">
    <property type="entry name" value="TonB-dependent receptor, plug domain"/>
    <property type="match status" value="1"/>
</dbReference>
<comment type="subcellular location">
    <subcellularLocation>
        <location evidence="1 8">Cell outer membrane</location>
        <topology evidence="1 8">Multi-pass membrane protein</topology>
    </subcellularLocation>
</comment>
<keyword evidence="7 8" id="KW-0998">Cell outer membrane</keyword>
<dbReference type="InterPro" id="IPR037066">
    <property type="entry name" value="Plug_dom_sf"/>
</dbReference>
<feature type="domain" description="TonB-dependent receptor-like beta-barrel" evidence="10">
    <location>
        <begin position="493"/>
        <end position="865"/>
    </location>
</feature>
<evidence type="ECO:0000259" key="11">
    <source>
        <dbReference type="Pfam" id="PF07715"/>
    </source>
</evidence>
<dbReference type="PROSITE" id="PS52016">
    <property type="entry name" value="TONB_DEPENDENT_REC_3"/>
    <property type="match status" value="1"/>
</dbReference>
<keyword evidence="4 8" id="KW-0812">Transmembrane</keyword>
<evidence type="ECO:0000256" key="8">
    <source>
        <dbReference type="PROSITE-ProRule" id="PRU01360"/>
    </source>
</evidence>
<evidence type="ECO:0000313" key="13">
    <source>
        <dbReference type="Proteomes" id="UP001597459"/>
    </source>
</evidence>
<dbReference type="InterPro" id="IPR000531">
    <property type="entry name" value="Beta-barrel_TonB"/>
</dbReference>
<dbReference type="InterPro" id="IPR012910">
    <property type="entry name" value="Plug_dom"/>
</dbReference>
<evidence type="ECO:0000256" key="6">
    <source>
        <dbReference type="ARBA" id="ARBA00023136"/>
    </source>
</evidence>
<dbReference type="Gene3D" id="2.60.40.1120">
    <property type="entry name" value="Carboxypeptidase-like, regulatory domain"/>
    <property type="match status" value="1"/>
</dbReference>
<dbReference type="InterPro" id="IPR036942">
    <property type="entry name" value="Beta-barrel_TonB_sf"/>
</dbReference>
<name>A0ABW5N2Q2_9FLAO</name>
<keyword evidence="3 8" id="KW-1134">Transmembrane beta strand</keyword>
<dbReference type="EMBL" id="JBHULX010000002">
    <property type="protein sequence ID" value="MFD2589867.1"/>
    <property type="molecule type" value="Genomic_DNA"/>
</dbReference>
<dbReference type="PROSITE" id="PS00018">
    <property type="entry name" value="EF_HAND_1"/>
    <property type="match status" value="1"/>
</dbReference>
<dbReference type="Gene3D" id="2.40.170.20">
    <property type="entry name" value="TonB-dependent receptor, beta-barrel domain"/>
    <property type="match status" value="1"/>
</dbReference>
<evidence type="ECO:0000256" key="2">
    <source>
        <dbReference type="ARBA" id="ARBA00022448"/>
    </source>
</evidence>
<keyword evidence="5 9" id="KW-0798">TonB box</keyword>
<dbReference type="Proteomes" id="UP001597459">
    <property type="component" value="Unassembled WGS sequence"/>
</dbReference>
<dbReference type="Pfam" id="PF00593">
    <property type="entry name" value="TonB_dep_Rec_b-barrel"/>
    <property type="match status" value="1"/>
</dbReference>
<evidence type="ECO:0000259" key="10">
    <source>
        <dbReference type="Pfam" id="PF00593"/>
    </source>
</evidence>
<keyword evidence="13" id="KW-1185">Reference proteome</keyword>
<dbReference type="Pfam" id="PF07715">
    <property type="entry name" value="Plug"/>
    <property type="match status" value="1"/>
</dbReference>
<accession>A0ABW5N2Q2</accession>
<dbReference type="InterPro" id="IPR018247">
    <property type="entry name" value="EF_Hand_1_Ca_BS"/>
</dbReference>
<comment type="similarity">
    <text evidence="8 9">Belongs to the TonB-dependent receptor family.</text>
</comment>
<dbReference type="SUPFAM" id="SSF56935">
    <property type="entry name" value="Porins"/>
    <property type="match status" value="1"/>
</dbReference>
<dbReference type="InterPro" id="IPR023996">
    <property type="entry name" value="TonB-dep_OMP_SusC/RagA"/>
</dbReference>
<comment type="caution">
    <text evidence="12">The sequence shown here is derived from an EMBL/GenBank/DDBJ whole genome shotgun (WGS) entry which is preliminary data.</text>
</comment>
<dbReference type="InterPro" id="IPR023997">
    <property type="entry name" value="TonB-dep_OMP_SusC/RagA_CS"/>
</dbReference>
<evidence type="ECO:0000256" key="5">
    <source>
        <dbReference type="ARBA" id="ARBA00023077"/>
    </source>
</evidence>
<evidence type="ECO:0000256" key="9">
    <source>
        <dbReference type="RuleBase" id="RU003357"/>
    </source>
</evidence>
<gene>
    <name evidence="12" type="ORF">ACFSTE_03430</name>
</gene>
<proteinExistence type="inferred from homology"/>
<dbReference type="InterPro" id="IPR008969">
    <property type="entry name" value="CarboxyPept-like_regulatory"/>
</dbReference>
<keyword evidence="6 8" id="KW-0472">Membrane</keyword>
<evidence type="ECO:0000256" key="3">
    <source>
        <dbReference type="ARBA" id="ARBA00022452"/>
    </source>
</evidence>
<keyword evidence="2 8" id="KW-0813">Transport</keyword>
<feature type="domain" description="TonB-dependent receptor plug" evidence="11">
    <location>
        <begin position="210"/>
        <end position="336"/>
    </location>
</feature>
<dbReference type="NCBIfam" id="TIGR04057">
    <property type="entry name" value="SusC_RagA_signa"/>
    <property type="match status" value="1"/>
</dbReference>